<dbReference type="InterPro" id="IPR029058">
    <property type="entry name" value="AB_hydrolase_fold"/>
</dbReference>
<gene>
    <name evidence="3" type="ORF">NUH29_10080</name>
</gene>
<dbReference type="GO" id="GO:0016787">
    <property type="term" value="F:hydrolase activity"/>
    <property type="evidence" value="ECO:0007669"/>
    <property type="project" value="UniProtKB-KW"/>
</dbReference>
<protein>
    <submittedName>
        <fullName evidence="3">Alpha/beta hydrolase</fullName>
    </submittedName>
</protein>
<dbReference type="Pfam" id="PF07859">
    <property type="entry name" value="Abhydrolase_3"/>
    <property type="match status" value="1"/>
</dbReference>
<dbReference type="InterPro" id="IPR050300">
    <property type="entry name" value="GDXG_lipolytic_enzyme"/>
</dbReference>
<comment type="caution">
    <text evidence="3">The sequence shown here is derived from an EMBL/GenBank/DDBJ whole genome shotgun (WGS) entry which is preliminary data.</text>
</comment>
<feature type="domain" description="Alpha/beta hydrolase fold-3" evidence="2">
    <location>
        <begin position="72"/>
        <end position="278"/>
    </location>
</feature>
<keyword evidence="4" id="KW-1185">Reference proteome</keyword>
<evidence type="ECO:0000313" key="3">
    <source>
        <dbReference type="EMBL" id="MCS0499896.1"/>
    </source>
</evidence>
<name>A0ABT1ZGS1_9MICO</name>
<dbReference type="PANTHER" id="PTHR48081:SF8">
    <property type="entry name" value="ALPHA_BETA HYDROLASE FOLD-3 DOMAIN-CONTAINING PROTEIN-RELATED"/>
    <property type="match status" value="1"/>
</dbReference>
<accession>A0ABT1ZGS1</accession>
<keyword evidence="1 3" id="KW-0378">Hydrolase</keyword>
<dbReference type="RefSeq" id="WP_258798982.1">
    <property type="nucleotide sequence ID" value="NZ_JANTHX010000007.1"/>
</dbReference>
<proteinExistence type="predicted"/>
<dbReference type="PANTHER" id="PTHR48081">
    <property type="entry name" value="AB HYDROLASE SUPERFAMILY PROTEIN C4A8.06C"/>
    <property type="match status" value="1"/>
</dbReference>
<dbReference type="InterPro" id="IPR013094">
    <property type="entry name" value="AB_hydrolase_3"/>
</dbReference>
<evidence type="ECO:0000256" key="1">
    <source>
        <dbReference type="ARBA" id="ARBA00022801"/>
    </source>
</evidence>
<dbReference type="Gene3D" id="3.40.50.1820">
    <property type="entry name" value="alpha/beta hydrolase"/>
    <property type="match status" value="1"/>
</dbReference>
<dbReference type="Proteomes" id="UP001205337">
    <property type="component" value="Unassembled WGS sequence"/>
</dbReference>
<evidence type="ECO:0000259" key="2">
    <source>
        <dbReference type="Pfam" id="PF07859"/>
    </source>
</evidence>
<reference evidence="3 4" key="1">
    <citation type="submission" date="2022-08" db="EMBL/GenBank/DDBJ databases">
        <authorList>
            <person name="Li F."/>
        </authorList>
    </citation>
    <scope>NUCLEOTIDE SEQUENCE [LARGE SCALE GENOMIC DNA]</scope>
    <source>
        <strain evidence="3 4">10F1B-8-1</strain>
    </source>
</reference>
<evidence type="ECO:0000313" key="4">
    <source>
        <dbReference type="Proteomes" id="UP001205337"/>
    </source>
</evidence>
<dbReference type="SUPFAM" id="SSF53474">
    <property type="entry name" value="alpha/beta-Hydrolases"/>
    <property type="match status" value="1"/>
</dbReference>
<dbReference type="EMBL" id="JANTHX010000007">
    <property type="protein sequence ID" value="MCS0499896.1"/>
    <property type="molecule type" value="Genomic_DNA"/>
</dbReference>
<organism evidence="3 4">
    <name type="scientific">Protaetiibacter mangrovi</name>
    <dbReference type="NCBI Taxonomy" id="2970926"/>
    <lineage>
        <taxon>Bacteria</taxon>
        <taxon>Bacillati</taxon>
        <taxon>Actinomycetota</taxon>
        <taxon>Actinomycetes</taxon>
        <taxon>Micrococcales</taxon>
        <taxon>Microbacteriaceae</taxon>
        <taxon>Protaetiibacter</taxon>
    </lineage>
</organism>
<sequence length="308" mass="33095">MDIEQVDVDLRDTVARMPSLDASKTINRRIAALALAIMPAARAAGVRVSTRRDGGAKVRVYEPAEKRTDAALLWIHGGGLVIGDPRQDEALVSGTAAELGMVVVSAHYRLAPEHPFPAGLDDTLAAWEWLQRHAAELGVDPGRIVVGGESAGGGLAASLVHRLHDAGAHPLAQWLFCPMLDDRTAADTTLDAVDHLVWNNVSNRFGWTSYLGQAPGGEVPPYAVPARRIDLAGLPPAWICVGDIELFHDEDVDYARRLESAGVQVTLDVTTGTPHGFENWARDSAPARALLARARTWLADRIGIEARA</sequence>